<proteinExistence type="predicted"/>
<evidence type="ECO:0000313" key="2">
    <source>
        <dbReference type="Proteomes" id="UP000001075"/>
    </source>
</evidence>
<sequence length="59" mass="6448">MDSSNLEGRQVEVGETGILEVMEVPLCQGIPMLGDPPDNQLLAFSSITSIYCSRMTLNF</sequence>
<organism evidence="1 2">
    <name type="scientific">Cricetulus griseus</name>
    <name type="common">Chinese hamster</name>
    <name type="synonym">Cricetulus barabensis griseus</name>
    <dbReference type="NCBI Taxonomy" id="10029"/>
    <lineage>
        <taxon>Eukaryota</taxon>
        <taxon>Metazoa</taxon>
        <taxon>Chordata</taxon>
        <taxon>Craniata</taxon>
        <taxon>Vertebrata</taxon>
        <taxon>Euteleostomi</taxon>
        <taxon>Mammalia</taxon>
        <taxon>Eutheria</taxon>
        <taxon>Euarchontoglires</taxon>
        <taxon>Glires</taxon>
        <taxon>Rodentia</taxon>
        <taxon>Myomorpha</taxon>
        <taxon>Muroidea</taxon>
        <taxon>Cricetidae</taxon>
        <taxon>Cricetinae</taxon>
        <taxon>Cricetulus</taxon>
    </lineage>
</organism>
<dbReference type="Proteomes" id="UP000001075">
    <property type="component" value="Unassembled WGS sequence"/>
</dbReference>
<protein>
    <submittedName>
        <fullName evidence="1">Uncharacterized protein</fullName>
    </submittedName>
</protein>
<dbReference type="InParanoid" id="G3HF64"/>
<dbReference type="AlphaFoldDB" id="G3HF64"/>
<evidence type="ECO:0000313" key="1">
    <source>
        <dbReference type="EMBL" id="EGV99488.1"/>
    </source>
</evidence>
<gene>
    <name evidence="1" type="ORF">I79_009219</name>
</gene>
<name>G3HF64_CRIGR</name>
<dbReference type="EMBL" id="JH000325">
    <property type="protein sequence ID" value="EGV99488.1"/>
    <property type="molecule type" value="Genomic_DNA"/>
</dbReference>
<accession>G3HF64</accession>
<reference evidence="2" key="1">
    <citation type="journal article" date="2011" name="Nat. Biotechnol.">
        <title>The genomic sequence of the Chinese hamster ovary (CHO)-K1 cell line.</title>
        <authorList>
            <person name="Xu X."/>
            <person name="Nagarajan H."/>
            <person name="Lewis N.E."/>
            <person name="Pan S."/>
            <person name="Cai Z."/>
            <person name="Liu X."/>
            <person name="Chen W."/>
            <person name="Xie M."/>
            <person name="Wang W."/>
            <person name="Hammond S."/>
            <person name="Andersen M.R."/>
            <person name="Neff N."/>
            <person name="Passarelli B."/>
            <person name="Koh W."/>
            <person name="Fan H.C."/>
            <person name="Wang J."/>
            <person name="Gui Y."/>
            <person name="Lee K.H."/>
            <person name="Betenbaugh M.J."/>
            <person name="Quake S.R."/>
            <person name="Famili I."/>
            <person name="Palsson B.O."/>
            <person name="Wang J."/>
        </authorList>
    </citation>
    <scope>NUCLEOTIDE SEQUENCE [LARGE SCALE GENOMIC DNA]</scope>
    <source>
        <strain evidence="2">CHO K1 cell line</strain>
    </source>
</reference>